<evidence type="ECO:0008006" key="2">
    <source>
        <dbReference type="Google" id="ProtNLM"/>
    </source>
</evidence>
<accession>A0AAU7DRA1</accession>
<dbReference type="InterPro" id="IPR011990">
    <property type="entry name" value="TPR-like_helical_dom_sf"/>
</dbReference>
<dbReference type="EMBL" id="CP146203">
    <property type="protein sequence ID" value="XBH20219.1"/>
    <property type="molecule type" value="Genomic_DNA"/>
</dbReference>
<dbReference type="SUPFAM" id="SSF81901">
    <property type="entry name" value="HCP-like"/>
    <property type="match status" value="1"/>
</dbReference>
<protein>
    <recommendedName>
        <fullName evidence="2">Sel1 repeat family protein</fullName>
    </recommendedName>
</protein>
<dbReference type="AlphaFoldDB" id="A0AAU7DRA1"/>
<evidence type="ECO:0000313" key="1">
    <source>
        <dbReference type="EMBL" id="XBH20219.1"/>
    </source>
</evidence>
<organism evidence="1">
    <name type="scientific">Jonesiaceae bacterium BS-20</name>
    <dbReference type="NCBI Taxonomy" id="3120821"/>
    <lineage>
        <taxon>Bacteria</taxon>
        <taxon>Bacillati</taxon>
        <taxon>Actinomycetota</taxon>
        <taxon>Actinomycetes</taxon>
        <taxon>Micrococcales</taxon>
        <taxon>Jonesiaceae</taxon>
    </lineage>
</organism>
<proteinExistence type="predicted"/>
<gene>
    <name evidence="1" type="ORF">V5R04_08095</name>
</gene>
<sequence length="274" mass="30278">MQPSPENNVEAIKLSSKQAIDLDLDWILDGDPDGIFNLANDLRALTKTKIITRLYVAAHKRGVEVAALNLGRFLDDRNDVSGAKKWYKIAYHQGDPRAAVMRGDLLRKERKYASALKWYRLGSDVPESAYHHAKMAKRLGFIEEAKSVLQRHMDHNADAAVEYVLQYGKELQDGGLSILEGYWAAGDLLASVPLANFYAKLGRFEDEEKVLRAAISAGESHAAFNLGINLNQVGKPLEAKAFIALAKELGDSRAAKWLANEDWDLAGAGDTCAR</sequence>
<dbReference type="Gene3D" id="1.25.40.10">
    <property type="entry name" value="Tetratricopeptide repeat domain"/>
    <property type="match status" value="1"/>
</dbReference>
<reference evidence="1" key="1">
    <citation type="submission" date="2024-02" db="EMBL/GenBank/DDBJ databases">
        <title>Tomenella chthoni gen. nov. sp. nov., a member of the family Jonesiaceae isolated from bat guano.</title>
        <authorList>
            <person name="Miller S.L."/>
            <person name="King J."/>
            <person name="Sankaranarayanan K."/>
            <person name="Lawson P.A."/>
        </authorList>
    </citation>
    <scope>NUCLEOTIDE SEQUENCE</scope>
    <source>
        <strain evidence="1">BS-20</strain>
    </source>
</reference>
<name>A0AAU7DRA1_9MICO</name>